<proteinExistence type="predicted"/>
<evidence type="ECO:0000256" key="1">
    <source>
        <dbReference type="SAM" id="MobiDB-lite"/>
    </source>
</evidence>
<accession>A0AAE0SW71</accession>
<protein>
    <submittedName>
        <fullName evidence="2">Uncharacterized protein</fullName>
    </submittedName>
</protein>
<gene>
    <name evidence="2" type="ORF">CHS0354_020416</name>
</gene>
<organism evidence="2 3">
    <name type="scientific">Potamilus streckersoni</name>
    <dbReference type="NCBI Taxonomy" id="2493646"/>
    <lineage>
        <taxon>Eukaryota</taxon>
        <taxon>Metazoa</taxon>
        <taxon>Spiralia</taxon>
        <taxon>Lophotrochozoa</taxon>
        <taxon>Mollusca</taxon>
        <taxon>Bivalvia</taxon>
        <taxon>Autobranchia</taxon>
        <taxon>Heteroconchia</taxon>
        <taxon>Palaeoheterodonta</taxon>
        <taxon>Unionida</taxon>
        <taxon>Unionoidea</taxon>
        <taxon>Unionidae</taxon>
        <taxon>Ambleminae</taxon>
        <taxon>Lampsilini</taxon>
        <taxon>Potamilus</taxon>
    </lineage>
</organism>
<sequence>MTEQGRNKAIKSQIAMVWGFPTVFTGIRIITVTEKDSKKIPAFFYVLGSKEGSSNRQDFKTSVPISPRATGETDFRIFKPGDEHFVLEEPNFDSTQESSDGNNTFQETLSPGSPTNTET</sequence>
<evidence type="ECO:0000313" key="3">
    <source>
        <dbReference type="Proteomes" id="UP001195483"/>
    </source>
</evidence>
<reference evidence="2" key="3">
    <citation type="submission" date="2023-05" db="EMBL/GenBank/DDBJ databases">
        <authorList>
            <person name="Smith C.H."/>
        </authorList>
    </citation>
    <scope>NUCLEOTIDE SEQUENCE</scope>
    <source>
        <strain evidence="2">CHS0354</strain>
        <tissue evidence="2">Mantle</tissue>
    </source>
</reference>
<dbReference type="Proteomes" id="UP001195483">
    <property type="component" value="Unassembled WGS sequence"/>
</dbReference>
<comment type="caution">
    <text evidence="2">The sequence shown here is derived from an EMBL/GenBank/DDBJ whole genome shotgun (WGS) entry which is preliminary data.</text>
</comment>
<feature type="compositionally biased region" description="Polar residues" evidence="1">
    <location>
        <begin position="92"/>
        <end position="119"/>
    </location>
</feature>
<dbReference type="EMBL" id="JAEAOA010001240">
    <property type="protein sequence ID" value="KAK3598658.1"/>
    <property type="molecule type" value="Genomic_DNA"/>
</dbReference>
<feature type="region of interest" description="Disordered" evidence="1">
    <location>
        <begin position="89"/>
        <end position="119"/>
    </location>
</feature>
<reference evidence="2" key="2">
    <citation type="journal article" date="2021" name="Genome Biol. Evol.">
        <title>Developing a high-quality reference genome for a parasitic bivalve with doubly uniparental inheritance (Bivalvia: Unionida).</title>
        <authorList>
            <person name="Smith C.H."/>
        </authorList>
    </citation>
    <scope>NUCLEOTIDE SEQUENCE</scope>
    <source>
        <strain evidence="2">CHS0354</strain>
        <tissue evidence="2">Mantle</tissue>
    </source>
</reference>
<keyword evidence="3" id="KW-1185">Reference proteome</keyword>
<evidence type="ECO:0000313" key="2">
    <source>
        <dbReference type="EMBL" id="KAK3598658.1"/>
    </source>
</evidence>
<dbReference type="AlphaFoldDB" id="A0AAE0SW71"/>
<reference evidence="2" key="1">
    <citation type="journal article" date="2021" name="Genome Biol. Evol.">
        <title>A High-Quality Reference Genome for a Parasitic Bivalve with Doubly Uniparental Inheritance (Bivalvia: Unionida).</title>
        <authorList>
            <person name="Smith C.H."/>
        </authorList>
    </citation>
    <scope>NUCLEOTIDE SEQUENCE</scope>
    <source>
        <strain evidence="2">CHS0354</strain>
    </source>
</reference>
<name>A0AAE0SW71_9BIVA</name>